<dbReference type="AlphaFoldDB" id="A0A1K1NMS5"/>
<name>A0A1K1NMS5_RUMFL</name>
<dbReference type="InterPro" id="IPR050055">
    <property type="entry name" value="EF-Tu_GTPase"/>
</dbReference>
<feature type="domain" description="Translation elongation factor EFTu-like" evidence="1">
    <location>
        <begin position="62"/>
        <end position="130"/>
    </location>
</feature>
<keyword evidence="2" id="KW-0648">Protein biosynthesis</keyword>
<dbReference type="SUPFAM" id="SSF50447">
    <property type="entry name" value="Translation proteins"/>
    <property type="match status" value="1"/>
</dbReference>
<dbReference type="InterPro" id="IPR009000">
    <property type="entry name" value="Transl_B-barrel_sf"/>
</dbReference>
<protein>
    <submittedName>
        <fullName evidence="2">Elongation factor Tu domain 2</fullName>
    </submittedName>
</protein>
<gene>
    <name evidence="2" type="ORF">SAMN02910280_2103</name>
</gene>
<accession>A0A1K1NMS5</accession>
<proteinExistence type="predicted"/>
<dbReference type="Proteomes" id="UP000183461">
    <property type="component" value="Unassembled WGS sequence"/>
</dbReference>
<evidence type="ECO:0000259" key="1">
    <source>
        <dbReference type="Pfam" id="PF03144"/>
    </source>
</evidence>
<reference evidence="3" key="1">
    <citation type="submission" date="2016-11" db="EMBL/GenBank/DDBJ databases">
        <authorList>
            <person name="Varghese N."/>
            <person name="Submissions S."/>
        </authorList>
    </citation>
    <scope>NUCLEOTIDE SEQUENCE [LARGE SCALE GENOMIC DNA]</scope>
    <source>
        <strain evidence="3">YL228</strain>
    </source>
</reference>
<organism evidence="2 3">
    <name type="scientific">Ruminococcus flavefaciens</name>
    <dbReference type="NCBI Taxonomy" id="1265"/>
    <lineage>
        <taxon>Bacteria</taxon>
        <taxon>Bacillati</taxon>
        <taxon>Bacillota</taxon>
        <taxon>Clostridia</taxon>
        <taxon>Eubacteriales</taxon>
        <taxon>Oscillospiraceae</taxon>
        <taxon>Ruminococcus</taxon>
    </lineage>
</organism>
<evidence type="ECO:0000313" key="2">
    <source>
        <dbReference type="EMBL" id="SFW36744.1"/>
    </source>
</evidence>
<dbReference type="GO" id="GO:0003746">
    <property type="term" value="F:translation elongation factor activity"/>
    <property type="evidence" value="ECO:0007669"/>
    <property type="project" value="UniProtKB-KW"/>
</dbReference>
<dbReference type="Pfam" id="PF03144">
    <property type="entry name" value="GTP_EFTU_D2"/>
    <property type="match status" value="1"/>
</dbReference>
<keyword evidence="2" id="KW-0251">Elongation factor</keyword>
<dbReference type="Gene3D" id="2.40.30.10">
    <property type="entry name" value="Translation factors"/>
    <property type="match status" value="1"/>
</dbReference>
<dbReference type="PANTHER" id="PTHR43721:SF22">
    <property type="entry name" value="ELONGATION FACTOR TU, MITOCHONDRIAL"/>
    <property type="match status" value="1"/>
</dbReference>
<dbReference type="EMBL" id="FPIP01000005">
    <property type="protein sequence ID" value="SFW36744.1"/>
    <property type="molecule type" value="Genomic_DNA"/>
</dbReference>
<dbReference type="RefSeq" id="WP_072300355.1">
    <property type="nucleotide sequence ID" value="NZ_FPIP01000005.1"/>
</dbReference>
<dbReference type="InterPro" id="IPR004161">
    <property type="entry name" value="EFTu-like_2"/>
</dbReference>
<sequence length="134" mass="14783">MGILDNIKNMLFNREPKDNGFMTDDEKELREYEEYYTPQSGVAEGTYSEFVVSDVFSISGRGTVAVGTVTGGVFHAGDEVLIVHGNNDGIPTTIVSIEQFRKVCDSVSEGANAGFLLKDVDRKQISRNDIIKKK</sequence>
<dbReference type="GO" id="GO:0005525">
    <property type="term" value="F:GTP binding"/>
    <property type="evidence" value="ECO:0007669"/>
    <property type="project" value="InterPro"/>
</dbReference>
<dbReference type="PANTHER" id="PTHR43721">
    <property type="entry name" value="ELONGATION FACTOR TU-RELATED"/>
    <property type="match status" value="1"/>
</dbReference>
<evidence type="ECO:0000313" key="3">
    <source>
        <dbReference type="Proteomes" id="UP000183461"/>
    </source>
</evidence>